<keyword evidence="12" id="KW-1133">Transmembrane helix</keyword>
<evidence type="ECO:0000256" key="3">
    <source>
        <dbReference type="ARBA" id="ARBA00012438"/>
    </source>
</evidence>
<dbReference type="PROSITE" id="PS50109">
    <property type="entry name" value="HIS_KIN"/>
    <property type="match status" value="1"/>
</dbReference>
<accession>A0AB39WRS4</accession>
<dbReference type="GO" id="GO:0005524">
    <property type="term" value="F:ATP binding"/>
    <property type="evidence" value="ECO:0007669"/>
    <property type="project" value="UniProtKB-KW"/>
</dbReference>
<evidence type="ECO:0000256" key="1">
    <source>
        <dbReference type="ARBA" id="ARBA00000085"/>
    </source>
</evidence>
<dbReference type="SMART" id="SM00387">
    <property type="entry name" value="HATPase_c"/>
    <property type="match status" value="1"/>
</dbReference>
<feature type="modified residue" description="Phosphohistidine" evidence="15">
    <location>
        <position position="1016"/>
    </location>
</feature>
<evidence type="ECO:0000256" key="10">
    <source>
        <dbReference type="ARBA" id="ARBA00022777"/>
    </source>
</evidence>
<keyword evidence="4" id="KW-1003">Cell membrane</keyword>
<dbReference type="InterPro" id="IPR001789">
    <property type="entry name" value="Sig_transdc_resp-reg_receiver"/>
</dbReference>
<dbReference type="FunFam" id="3.30.565.10:FF:000010">
    <property type="entry name" value="Sensor histidine kinase RcsC"/>
    <property type="match status" value="1"/>
</dbReference>
<evidence type="ECO:0000256" key="15">
    <source>
        <dbReference type="PROSITE-ProRule" id="PRU00110"/>
    </source>
</evidence>
<dbReference type="Gene3D" id="3.30.565.10">
    <property type="entry name" value="Histidine kinase-like ATPase, C-terminal domain"/>
    <property type="match status" value="1"/>
</dbReference>
<dbReference type="PROSITE" id="PS50894">
    <property type="entry name" value="HPT"/>
    <property type="match status" value="1"/>
</dbReference>
<dbReference type="Pfam" id="PF01627">
    <property type="entry name" value="Hpt"/>
    <property type="match status" value="1"/>
</dbReference>
<evidence type="ECO:0000256" key="6">
    <source>
        <dbReference type="ARBA" id="ARBA00022553"/>
    </source>
</evidence>
<organism evidence="20">
    <name type="scientific">Pseudomonas sp. WC2401</name>
    <dbReference type="NCBI Taxonomy" id="3234143"/>
    <lineage>
        <taxon>Bacteria</taxon>
        <taxon>Pseudomonadati</taxon>
        <taxon>Pseudomonadota</taxon>
        <taxon>Gammaproteobacteria</taxon>
        <taxon>Pseudomonadales</taxon>
        <taxon>Pseudomonadaceae</taxon>
        <taxon>Pseudomonas</taxon>
    </lineage>
</organism>
<dbReference type="CDD" id="cd16922">
    <property type="entry name" value="HATPase_EvgS-ArcB-TorS-like"/>
    <property type="match status" value="1"/>
</dbReference>
<dbReference type="GO" id="GO:0000155">
    <property type="term" value="F:phosphorelay sensor kinase activity"/>
    <property type="evidence" value="ECO:0007669"/>
    <property type="project" value="InterPro"/>
</dbReference>
<dbReference type="InterPro" id="IPR036641">
    <property type="entry name" value="HPT_dom_sf"/>
</dbReference>
<keyword evidence="5" id="KW-0997">Cell inner membrane</keyword>
<comment type="subcellular location">
    <subcellularLocation>
        <location evidence="2">Cell inner membrane</location>
        <topology evidence="2">Multi-pass membrane protein</topology>
    </subcellularLocation>
</comment>
<feature type="domain" description="Histidine kinase" evidence="17">
    <location>
        <begin position="493"/>
        <end position="712"/>
    </location>
</feature>
<dbReference type="Gene3D" id="1.20.120.160">
    <property type="entry name" value="HPT domain"/>
    <property type="match status" value="1"/>
</dbReference>
<keyword evidence="13" id="KW-0902">Two-component regulatory system</keyword>
<feature type="domain" description="HPt" evidence="19">
    <location>
        <begin position="977"/>
        <end position="1069"/>
    </location>
</feature>
<keyword evidence="9" id="KW-0547">Nucleotide-binding</keyword>
<keyword evidence="14" id="KW-0472">Membrane</keyword>
<dbReference type="EMBL" id="CP165623">
    <property type="protein sequence ID" value="XDV04064.1"/>
    <property type="molecule type" value="Genomic_DNA"/>
</dbReference>
<evidence type="ECO:0000256" key="7">
    <source>
        <dbReference type="ARBA" id="ARBA00022679"/>
    </source>
</evidence>
<dbReference type="FunFam" id="1.10.287.130:FF:000004">
    <property type="entry name" value="Ethylene receptor 1"/>
    <property type="match status" value="1"/>
</dbReference>
<dbReference type="SMART" id="SM00388">
    <property type="entry name" value="HisKA"/>
    <property type="match status" value="1"/>
</dbReference>
<dbReference type="Pfam" id="PF00512">
    <property type="entry name" value="HisKA"/>
    <property type="match status" value="1"/>
</dbReference>
<dbReference type="AlphaFoldDB" id="A0AB39WRS4"/>
<keyword evidence="6 16" id="KW-0597">Phosphoprotein</keyword>
<dbReference type="InterPro" id="IPR008207">
    <property type="entry name" value="Sig_transdc_His_kin_Hpt_dom"/>
</dbReference>
<dbReference type="SUPFAM" id="SSF55874">
    <property type="entry name" value="ATPase domain of HSP90 chaperone/DNA topoisomerase II/histidine kinase"/>
    <property type="match status" value="1"/>
</dbReference>
<evidence type="ECO:0000259" key="18">
    <source>
        <dbReference type="PROSITE" id="PS50110"/>
    </source>
</evidence>
<dbReference type="InterPro" id="IPR005467">
    <property type="entry name" value="His_kinase_dom"/>
</dbReference>
<dbReference type="InterPro" id="IPR003661">
    <property type="entry name" value="HisK_dim/P_dom"/>
</dbReference>
<dbReference type="InterPro" id="IPR003594">
    <property type="entry name" value="HATPase_dom"/>
</dbReference>
<evidence type="ECO:0000313" key="20">
    <source>
        <dbReference type="EMBL" id="XDV04064.1"/>
    </source>
</evidence>
<keyword evidence="8" id="KW-0812">Transmembrane</keyword>
<dbReference type="SUPFAM" id="SSF47384">
    <property type="entry name" value="Homodimeric domain of signal transducing histidine kinase"/>
    <property type="match status" value="1"/>
</dbReference>
<feature type="domain" description="Response regulatory" evidence="18">
    <location>
        <begin position="840"/>
        <end position="954"/>
    </location>
</feature>
<dbReference type="PRINTS" id="PR00344">
    <property type="entry name" value="BCTRLSENSOR"/>
</dbReference>
<keyword evidence="10" id="KW-0418">Kinase</keyword>
<dbReference type="PROSITE" id="PS50110">
    <property type="entry name" value="RESPONSE_REGULATORY"/>
    <property type="match status" value="1"/>
</dbReference>
<evidence type="ECO:0000256" key="2">
    <source>
        <dbReference type="ARBA" id="ARBA00004429"/>
    </source>
</evidence>
<dbReference type="SUPFAM" id="SSF52172">
    <property type="entry name" value="CheY-like"/>
    <property type="match status" value="1"/>
</dbReference>
<dbReference type="Gene3D" id="3.40.50.2300">
    <property type="match status" value="1"/>
</dbReference>
<evidence type="ECO:0000256" key="9">
    <source>
        <dbReference type="ARBA" id="ARBA00022741"/>
    </source>
</evidence>
<evidence type="ECO:0000256" key="5">
    <source>
        <dbReference type="ARBA" id="ARBA00022519"/>
    </source>
</evidence>
<evidence type="ECO:0000256" key="4">
    <source>
        <dbReference type="ARBA" id="ARBA00022475"/>
    </source>
</evidence>
<proteinExistence type="predicted"/>
<dbReference type="InterPro" id="IPR004358">
    <property type="entry name" value="Sig_transdc_His_kin-like_C"/>
</dbReference>
<evidence type="ECO:0000259" key="17">
    <source>
        <dbReference type="PROSITE" id="PS50109"/>
    </source>
</evidence>
<dbReference type="GO" id="GO:0005886">
    <property type="term" value="C:plasma membrane"/>
    <property type="evidence" value="ECO:0007669"/>
    <property type="project" value="UniProtKB-SubCell"/>
</dbReference>
<gene>
    <name evidence="20" type="ORF">AB3G35_13275</name>
</gene>
<dbReference type="RefSeq" id="WP_369781593.1">
    <property type="nucleotide sequence ID" value="NZ_CP165623.1"/>
</dbReference>
<name>A0AB39WRS4_9PSED</name>
<dbReference type="EC" id="2.7.13.3" evidence="3"/>
<reference evidence="20" key="1">
    <citation type="submission" date="2024-07" db="EMBL/GenBank/DDBJ databases">
        <authorList>
            <person name="Biller S.J."/>
        </authorList>
    </citation>
    <scope>NUCLEOTIDE SEQUENCE</scope>
    <source>
        <strain evidence="20">WC2401</strain>
    </source>
</reference>
<dbReference type="Gene3D" id="1.10.287.130">
    <property type="match status" value="1"/>
</dbReference>
<dbReference type="CDD" id="cd17546">
    <property type="entry name" value="REC_hyHK_CKI1_RcsC-like"/>
    <property type="match status" value="1"/>
</dbReference>
<dbReference type="InterPro" id="IPR036097">
    <property type="entry name" value="HisK_dim/P_sf"/>
</dbReference>
<dbReference type="PANTHER" id="PTHR43047">
    <property type="entry name" value="TWO-COMPONENT HISTIDINE PROTEIN KINASE"/>
    <property type="match status" value="1"/>
</dbReference>
<dbReference type="InterPro" id="IPR036890">
    <property type="entry name" value="HATPase_C_sf"/>
</dbReference>
<keyword evidence="11 20" id="KW-0067">ATP-binding</keyword>
<comment type="catalytic activity">
    <reaction evidence="1">
        <text>ATP + protein L-histidine = ADP + protein N-phospho-L-histidine.</text>
        <dbReference type="EC" id="2.7.13.3"/>
    </reaction>
</comment>
<evidence type="ECO:0000256" key="14">
    <source>
        <dbReference type="ARBA" id="ARBA00023136"/>
    </source>
</evidence>
<dbReference type="InterPro" id="IPR011006">
    <property type="entry name" value="CheY-like_superfamily"/>
</dbReference>
<dbReference type="SMART" id="SM00448">
    <property type="entry name" value="REC"/>
    <property type="match status" value="1"/>
</dbReference>
<feature type="modified residue" description="4-aspartylphosphate" evidence="16">
    <location>
        <position position="889"/>
    </location>
</feature>
<evidence type="ECO:0000256" key="16">
    <source>
        <dbReference type="PROSITE-ProRule" id="PRU00169"/>
    </source>
</evidence>
<keyword evidence="7" id="KW-0808">Transferase</keyword>
<sequence>MNHPNTLLEKLASSSLRRNKSLIVLGALVLLLLGISSVGVQRMIEEQRNTMNFHFARLMEDLHEQETFLHNIAHKSKRDEFSLVHTLPPFQQKPLPDEGPNIYEGREYSFSLPFSVKINPDKIATSQYAKIFALGTYLSNYYSAFWSASHYQSPQVILFNTPDNFDIAVPAAGRLRDVGQLQGGSFIGVMQQVTQRLHEQGSQPLNDRVHWVPYPPLDNKAPSPILLAYVNIELPTARPTIQGAHSSVVVASLLNLSQINNIERLMQWSIYDRFTLIAPSGEVLVGELKPGQTLDEGVNFSHDGLILKLTSPGEQPWTGIYVITFKTFLDHAFWPLLGLLLLVLAGLGCGRAFNRWYLETVVMPAHDAHASIAESEAFSRALIDTAPTGLCVVRRSDHKVLLENQIAQHGQDTDRLISELRQQHDLNEAGQADLEMEGRHLHVAFVGTRYKAQDAWLCAFHDVTRHIEDAAALQAARKAADSANAAKSRFLATMSHEIRTPLYGVLGTLELLELTTLAPRQQNYLHTIQRSSSTLFQLISDVLDVSKIEAGQMNIEARDFCPLELSEDCVRTYSAVAEAKGLQLYACIDATLPDRVCGDPLRIRQVLNNLLSNAIKFTENGRVVLRVHVIQTQAGICHLTWQVSDSGIGISPAQQHQLFDPFYQASDATSQGGAGLGLAICKWLAELMGGELEVVSEPGLGSSFILQLALPTAPGELLNCPPFRVGGPAVQVRTQTPELTQHLCAWLNRLGVDTRPINVQTAQPALLLDVSPSASEGPWAGPRVVATANGRNPPQYTGQGWEVDLHDIRAIAWAIFLQQQGATSPPPTVIDEKLRKLDLRILVAEDNPINGAIIKEQLEALGCSVVIAVNGEQALAKWLPGQFDVVLTDVNMPIMNGYELAAALRDRDADLPIIGVTANALREEDERCAAVGMNAWIAKPLNLQTLRAHLGKYSKITGAAAVMVAAENPAPVPAHDRLQLSANMRELFVSTLQEDLRITLQALDNGDASAVAQQLHSMAGALGAVQLSSLARALAALECQLTGFSVTPALAQEVRLLLQQLNTLLSTQQ</sequence>
<evidence type="ECO:0000256" key="8">
    <source>
        <dbReference type="ARBA" id="ARBA00022692"/>
    </source>
</evidence>
<protein>
    <recommendedName>
        <fullName evidence="3">histidine kinase</fullName>
        <ecNumber evidence="3">2.7.13.3</ecNumber>
    </recommendedName>
</protein>
<evidence type="ECO:0000256" key="13">
    <source>
        <dbReference type="ARBA" id="ARBA00023012"/>
    </source>
</evidence>
<dbReference type="CDD" id="cd00082">
    <property type="entry name" value="HisKA"/>
    <property type="match status" value="1"/>
</dbReference>
<evidence type="ECO:0000256" key="12">
    <source>
        <dbReference type="ARBA" id="ARBA00022989"/>
    </source>
</evidence>
<dbReference type="Pfam" id="PF02518">
    <property type="entry name" value="HATPase_c"/>
    <property type="match status" value="1"/>
</dbReference>
<evidence type="ECO:0000259" key="19">
    <source>
        <dbReference type="PROSITE" id="PS50894"/>
    </source>
</evidence>
<dbReference type="Pfam" id="PF00072">
    <property type="entry name" value="Response_reg"/>
    <property type="match status" value="1"/>
</dbReference>
<dbReference type="SUPFAM" id="SSF47226">
    <property type="entry name" value="Histidine-containing phosphotransfer domain, HPT domain"/>
    <property type="match status" value="1"/>
</dbReference>
<evidence type="ECO:0000256" key="11">
    <source>
        <dbReference type="ARBA" id="ARBA00022840"/>
    </source>
</evidence>
<dbReference type="PANTHER" id="PTHR43047:SF64">
    <property type="entry name" value="HISTIDINE KINASE CONTAINING CHEY-HOMOLOGOUS RECEIVER DOMAIN AND PAS DOMAIN-RELATED"/>
    <property type="match status" value="1"/>
</dbReference>